<dbReference type="CDD" id="cd01949">
    <property type="entry name" value="GGDEF"/>
    <property type="match status" value="1"/>
</dbReference>
<dbReference type="SMART" id="SM00267">
    <property type="entry name" value="GGDEF"/>
    <property type="match status" value="1"/>
</dbReference>
<dbReference type="PROSITE" id="PS50887">
    <property type="entry name" value="GGDEF"/>
    <property type="match status" value="1"/>
</dbReference>
<dbReference type="SUPFAM" id="SSF55781">
    <property type="entry name" value="GAF domain-like"/>
    <property type="match status" value="2"/>
</dbReference>
<dbReference type="InterPro" id="IPR000160">
    <property type="entry name" value="GGDEF_dom"/>
</dbReference>
<feature type="domain" description="GGDEF" evidence="1">
    <location>
        <begin position="495"/>
        <end position="624"/>
    </location>
</feature>
<dbReference type="InterPro" id="IPR029787">
    <property type="entry name" value="Nucleotide_cyclase"/>
</dbReference>
<dbReference type="InterPro" id="IPR029016">
    <property type="entry name" value="GAF-like_dom_sf"/>
</dbReference>
<evidence type="ECO:0000313" key="2">
    <source>
        <dbReference type="EMBL" id="GGE52203.1"/>
    </source>
</evidence>
<name>A0A8J3DZT1_9BACL</name>
<dbReference type="Gene3D" id="3.30.450.40">
    <property type="match status" value="2"/>
</dbReference>
<keyword evidence="3" id="KW-1185">Reference proteome</keyword>
<dbReference type="Gene3D" id="3.30.70.270">
    <property type="match status" value="1"/>
</dbReference>
<dbReference type="PANTHER" id="PTHR45138:SF9">
    <property type="entry name" value="DIGUANYLATE CYCLASE DGCM-RELATED"/>
    <property type="match status" value="1"/>
</dbReference>
<dbReference type="GO" id="GO:0052621">
    <property type="term" value="F:diguanylate cyclase activity"/>
    <property type="evidence" value="ECO:0007669"/>
    <property type="project" value="TreeGrafter"/>
</dbReference>
<dbReference type="EMBL" id="BMIR01000020">
    <property type="protein sequence ID" value="GGE52203.1"/>
    <property type="molecule type" value="Genomic_DNA"/>
</dbReference>
<organism evidence="2 3">
    <name type="scientific">Pullulanibacillus camelliae</name>
    <dbReference type="NCBI Taxonomy" id="1707096"/>
    <lineage>
        <taxon>Bacteria</taxon>
        <taxon>Bacillati</taxon>
        <taxon>Bacillota</taxon>
        <taxon>Bacilli</taxon>
        <taxon>Bacillales</taxon>
        <taxon>Sporolactobacillaceae</taxon>
        <taxon>Pullulanibacillus</taxon>
    </lineage>
</organism>
<dbReference type="PANTHER" id="PTHR45138">
    <property type="entry name" value="REGULATORY COMPONENTS OF SENSORY TRANSDUCTION SYSTEM"/>
    <property type="match status" value="1"/>
</dbReference>
<dbReference type="InterPro" id="IPR050469">
    <property type="entry name" value="Diguanylate_Cyclase"/>
</dbReference>
<dbReference type="NCBIfam" id="TIGR00254">
    <property type="entry name" value="GGDEF"/>
    <property type="match status" value="1"/>
</dbReference>
<evidence type="ECO:0000313" key="3">
    <source>
        <dbReference type="Proteomes" id="UP000628775"/>
    </source>
</evidence>
<dbReference type="GO" id="GO:0005886">
    <property type="term" value="C:plasma membrane"/>
    <property type="evidence" value="ECO:0007669"/>
    <property type="project" value="TreeGrafter"/>
</dbReference>
<dbReference type="GO" id="GO:1902201">
    <property type="term" value="P:negative regulation of bacterial-type flagellum-dependent cell motility"/>
    <property type="evidence" value="ECO:0007669"/>
    <property type="project" value="TreeGrafter"/>
</dbReference>
<sequence length="624" mass="71659">MISKLNNTLPVLDFKDLLLELVLKTDYTENLNRTSQAIVDYFARVLNGMAFLFMRDMSRKHYYIEASSDTHLEEHLDKFTLNHSEVEALIHEPYFLSVNECPLFLNPLKTALLKKTSHYDEQYIVFLTYDKECIGCVLLMHQMPLTATLRNELLQLTEKCSKLLFRVKRHMEAAKLGKQYEKLFLVTDKFHSTMNEKEVLEEITHSLYHMYPSSIINLLFIDENRRETPHHYEASQVFLSGDVKQIQMDENRNILYVPLRGQQGIYGVLEVITTTRRFFSSDINLIKLLANTAGHALENARLYQQSQHLISDLKIINEASKHLNANSSFKEATDYLINHLTKAFKPEEIAIFYSYSDKHLQALPGSSNFFLSHKSYAFVDYIKARVEKTGDALFSFDLLQELTVKAAPYRSLMAIPIQQDNEIVGLVVLVHSAAYHFTFDGYKLASSLVQHSALALINARLREELEHMVITDQLTGLYSRHYLNTKIAESFEKGEGGGLILIDIDNFKEINDTYGHPVGDQILKQVALILMDNIRGEDIAARWGGEELTIYLPKSSLYVVEKIARRLLVRVEGDTHPKVTISCGIANWTKEEEQYSPEHLLEIADQALYMAKSLGKNRIYIADK</sequence>
<dbReference type="AlphaFoldDB" id="A0A8J3DZT1"/>
<reference evidence="2" key="1">
    <citation type="journal article" date="2014" name="Int. J. Syst. Evol. Microbiol.">
        <title>Complete genome sequence of Corynebacterium casei LMG S-19264T (=DSM 44701T), isolated from a smear-ripened cheese.</title>
        <authorList>
            <consortium name="US DOE Joint Genome Institute (JGI-PGF)"/>
            <person name="Walter F."/>
            <person name="Albersmeier A."/>
            <person name="Kalinowski J."/>
            <person name="Ruckert C."/>
        </authorList>
    </citation>
    <scope>NUCLEOTIDE SEQUENCE</scope>
    <source>
        <strain evidence="2">CGMCC 1.15371</strain>
    </source>
</reference>
<evidence type="ECO:0000259" key="1">
    <source>
        <dbReference type="PROSITE" id="PS50887"/>
    </source>
</evidence>
<dbReference type="Pfam" id="PF00990">
    <property type="entry name" value="GGDEF"/>
    <property type="match status" value="1"/>
</dbReference>
<dbReference type="InterPro" id="IPR043128">
    <property type="entry name" value="Rev_trsase/Diguanyl_cyclase"/>
</dbReference>
<accession>A0A8J3DZT1</accession>
<dbReference type="Proteomes" id="UP000628775">
    <property type="component" value="Unassembled WGS sequence"/>
</dbReference>
<dbReference type="FunFam" id="3.30.70.270:FF:000001">
    <property type="entry name" value="Diguanylate cyclase domain protein"/>
    <property type="match status" value="1"/>
</dbReference>
<proteinExistence type="predicted"/>
<dbReference type="SMART" id="SM00065">
    <property type="entry name" value="GAF"/>
    <property type="match status" value="2"/>
</dbReference>
<reference evidence="2" key="2">
    <citation type="submission" date="2020-09" db="EMBL/GenBank/DDBJ databases">
        <authorList>
            <person name="Sun Q."/>
            <person name="Zhou Y."/>
        </authorList>
    </citation>
    <scope>NUCLEOTIDE SEQUENCE</scope>
    <source>
        <strain evidence="2">CGMCC 1.15371</strain>
    </source>
</reference>
<dbReference type="InterPro" id="IPR003018">
    <property type="entry name" value="GAF"/>
</dbReference>
<dbReference type="SUPFAM" id="SSF55073">
    <property type="entry name" value="Nucleotide cyclase"/>
    <property type="match status" value="1"/>
</dbReference>
<protein>
    <recommendedName>
        <fullName evidence="1">GGDEF domain-containing protein</fullName>
    </recommendedName>
</protein>
<dbReference type="GO" id="GO:0043709">
    <property type="term" value="P:cell adhesion involved in single-species biofilm formation"/>
    <property type="evidence" value="ECO:0007669"/>
    <property type="project" value="TreeGrafter"/>
</dbReference>
<comment type="caution">
    <text evidence="2">The sequence shown here is derived from an EMBL/GenBank/DDBJ whole genome shotgun (WGS) entry which is preliminary data.</text>
</comment>
<gene>
    <name evidence="2" type="ORF">GCM10011391_33800</name>
</gene>
<dbReference type="RefSeq" id="WP_188697144.1">
    <property type="nucleotide sequence ID" value="NZ_BMIR01000020.1"/>
</dbReference>